<keyword evidence="2" id="KW-0472">Membrane</keyword>
<dbReference type="NCBIfam" id="TIGR01597">
    <property type="entry name" value="PYST-B"/>
    <property type="match status" value="1"/>
</dbReference>
<keyword evidence="2" id="KW-1133">Transmembrane helix</keyword>
<dbReference type="AlphaFoldDB" id="W7AGP2"/>
<dbReference type="Proteomes" id="UP000030659">
    <property type="component" value="Unassembled WGS sequence"/>
</dbReference>
<evidence type="ECO:0000256" key="2">
    <source>
        <dbReference type="SAM" id="Phobius"/>
    </source>
</evidence>
<accession>W7AGP2</accession>
<evidence type="ECO:0000256" key="1">
    <source>
        <dbReference type="SAM" id="Coils"/>
    </source>
</evidence>
<evidence type="ECO:0008006" key="5">
    <source>
        <dbReference type="Google" id="ProtNLM"/>
    </source>
</evidence>
<protein>
    <recommendedName>
        <fullName evidence="5">Fam-b protein</fullName>
    </recommendedName>
</protein>
<proteinExistence type="predicted"/>
<keyword evidence="1" id="KW-0175">Coiled coil</keyword>
<evidence type="ECO:0000313" key="3">
    <source>
        <dbReference type="EMBL" id="EUD70915.1"/>
    </source>
</evidence>
<sequence length="284" mass="33217">MHIASNFKKGYILLSGKKTEKAIINSINGKRPTQVTINSYIQKKQTKKYINSELHYVNERSVSLERNIINFRNNRILADADNQFDLNNFYQSALSLANQFSDCNDDDGEIAKLRNTIDSHITKHKESNTLPNLNNLDKKTKKLIRELQKELEETKKELDNISSNELEIQPIHDKRMLKKDENNFVSEQENFKHLENKGIFLKIEDYNFENKYHEIASSDTYKEFKTDRKLKKAKKKLIITVMLFIVSFLVIIASGGKMLLLLLIPCGLFVIKDWWEVVKLKYDL</sequence>
<name>W7AGP2_PLAVN</name>
<dbReference type="Pfam" id="PF09592">
    <property type="entry name" value="DUF2031"/>
    <property type="match status" value="1"/>
</dbReference>
<organism evidence="3 4">
    <name type="scientific">Plasmodium vinckei petteri</name>
    <dbReference type="NCBI Taxonomy" id="138298"/>
    <lineage>
        <taxon>Eukaryota</taxon>
        <taxon>Sar</taxon>
        <taxon>Alveolata</taxon>
        <taxon>Apicomplexa</taxon>
        <taxon>Aconoidasida</taxon>
        <taxon>Haemosporida</taxon>
        <taxon>Plasmodiidae</taxon>
        <taxon>Plasmodium</taxon>
        <taxon>Plasmodium (Vinckeia)</taxon>
    </lineage>
</organism>
<reference evidence="3 4" key="1">
    <citation type="submission" date="2013-02" db="EMBL/GenBank/DDBJ databases">
        <title>The Genome Sequence of Plasmodium vinckei petteri CR.</title>
        <authorList>
            <consortium name="The Broad Institute Genome Sequencing Platform"/>
            <consortium name="The Broad Institute Genome Sequencing Center for Infectious Disease"/>
            <person name="Neafsey D."/>
            <person name="Cheeseman I."/>
            <person name="Volkman S."/>
            <person name="Adams J."/>
            <person name="Walker B."/>
            <person name="Young S.K."/>
            <person name="Zeng Q."/>
            <person name="Gargeya S."/>
            <person name="Fitzgerald M."/>
            <person name="Haas B."/>
            <person name="Abouelleil A."/>
            <person name="Alvarado L."/>
            <person name="Arachchi H.M."/>
            <person name="Berlin A.M."/>
            <person name="Chapman S.B."/>
            <person name="Dewar J."/>
            <person name="Goldberg J."/>
            <person name="Griggs A."/>
            <person name="Gujja S."/>
            <person name="Hansen M."/>
            <person name="Howarth C."/>
            <person name="Imamovic A."/>
            <person name="Larimer J."/>
            <person name="McCowan C."/>
            <person name="Murphy C."/>
            <person name="Neiman D."/>
            <person name="Pearson M."/>
            <person name="Priest M."/>
            <person name="Roberts A."/>
            <person name="Saif S."/>
            <person name="Shea T."/>
            <person name="Sisk P."/>
            <person name="Sykes S."/>
            <person name="Wortman J."/>
            <person name="Nusbaum C."/>
            <person name="Birren B."/>
        </authorList>
    </citation>
    <scope>NUCLEOTIDE SEQUENCE [LARGE SCALE GENOMIC DNA]</scope>
    <source>
        <strain evidence="3 4">CR</strain>
    </source>
</reference>
<dbReference type="InterPro" id="IPR006484">
    <property type="entry name" value="PYST_B"/>
</dbReference>
<dbReference type="EMBL" id="KI965403">
    <property type="protein sequence ID" value="EUD70915.1"/>
    <property type="molecule type" value="Genomic_DNA"/>
</dbReference>
<keyword evidence="2" id="KW-0812">Transmembrane</keyword>
<gene>
    <name evidence="3" type="ORF">YYG_04039</name>
</gene>
<feature type="coiled-coil region" evidence="1">
    <location>
        <begin position="133"/>
        <end position="197"/>
    </location>
</feature>
<evidence type="ECO:0000313" key="4">
    <source>
        <dbReference type="Proteomes" id="UP000030659"/>
    </source>
</evidence>
<feature type="transmembrane region" description="Helical" evidence="2">
    <location>
        <begin position="238"/>
        <end position="271"/>
    </location>
</feature>